<dbReference type="EMBL" id="BMAW01067571">
    <property type="protein sequence ID" value="GFT60452.1"/>
    <property type="molecule type" value="Genomic_DNA"/>
</dbReference>
<proteinExistence type="predicted"/>
<organism evidence="1 2">
    <name type="scientific">Nephila pilipes</name>
    <name type="common">Giant wood spider</name>
    <name type="synonym">Nephila maculata</name>
    <dbReference type="NCBI Taxonomy" id="299642"/>
    <lineage>
        <taxon>Eukaryota</taxon>
        <taxon>Metazoa</taxon>
        <taxon>Ecdysozoa</taxon>
        <taxon>Arthropoda</taxon>
        <taxon>Chelicerata</taxon>
        <taxon>Arachnida</taxon>
        <taxon>Araneae</taxon>
        <taxon>Araneomorphae</taxon>
        <taxon>Entelegynae</taxon>
        <taxon>Araneoidea</taxon>
        <taxon>Nephilidae</taxon>
        <taxon>Nephila</taxon>
    </lineage>
</organism>
<dbReference type="AlphaFoldDB" id="A0A8X6PAY5"/>
<gene>
    <name evidence="1" type="ORF">NPIL_667831</name>
</gene>
<name>A0A8X6PAY5_NEPPI</name>
<sequence>MGFLNQSIVQKTTPTRNKYFIFVYRSLVYLLSQLQPLKGFSEIYLSGKNFNRITSLSKIVFGSDVTV</sequence>
<evidence type="ECO:0000313" key="1">
    <source>
        <dbReference type="EMBL" id="GFT60452.1"/>
    </source>
</evidence>
<dbReference type="Proteomes" id="UP000887013">
    <property type="component" value="Unassembled WGS sequence"/>
</dbReference>
<evidence type="ECO:0000313" key="2">
    <source>
        <dbReference type="Proteomes" id="UP000887013"/>
    </source>
</evidence>
<accession>A0A8X6PAY5</accession>
<reference evidence="1" key="1">
    <citation type="submission" date="2020-08" db="EMBL/GenBank/DDBJ databases">
        <title>Multicomponent nature underlies the extraordinary mechanical properties of spider dragline silk.</title>
        <authorList>
            <person name="Kono N."/>
            <person name="Nakamura H."/>
            <person name="Mori M."/>
            <person name="Yoshida Y."/>
            <person name="Ohtoshi R."/>
            <person name="Malay A.D."/>
            <person name="Moran D.A.P."/>
            <person name="Tomita M."/>
            <person name="Numata K."/>
            <person name="Arakawa K."/>
        </authorList>
    </citation>
    <scope>NUCLEOTIDE SEQUENCE</scope>
</reference>
<protein>
    <submittedName>
        <fullName evidence="1">Uncharacterized protein</fullName>
    </submittedName>
</protein>
<keyword evidence="2" id="KW-1185">Reference proteome</keyword>
<comment type="caution">
    <text evidence="1">The sequence shown here is derived from an EMBL/GenBank/DDBJ whole genome shotgun (WGS) entry which is preliminary data.</text>
</comment>